<evidence type="ECO:0000313" key="2">
    <source>
        <dbReference type="Proteomes" id="UP001515480"/>
    </source>
</evidence>
<dbReference type="EMBL" id="JBGBPQ010000003">
    <property type="protein sequence ID" value="KAL1526745.1"/>
    <property type="molecule type" value="Genomic_DNA"/>
</dbReference>
<reference evidence="1 2" key="1">
    <citation type="journal article" date="2024" name="Science">
        <title>Giant polyketide synthase enzymes in the biosynthesis of giant marine polyether toxins.</title>
        <authorList>
            <person name="Fallon T.R."/>
            <person name="Shende V.V."/>
            <person name="Wierzbicki I.H."/>
            <person name="Pendleton A.L."/>
            <person name="Watervoot N.F."/>
            <person name="Auber R.P."/>
            <person name="Gonzalez D.J."/>
            <person name="Wisecaver J.H."/>
            <person name="Moore B.S."/>
        </authorList>
    </citation>
    <scope>NUCLEOTIDE SEQUENCE [LARGE SCALE GENOMIC DNA]</scope>
    <source>
        <strain evidence="1 2">12B1</strain>
    </source>
</reference>
<sequence length="247" mass="26702">MTRCWGCGAAEGAVRFPLCTLCREEGLVSHFCGTHCLESAWPRHKEWHREQRRLHSLAEAVALQHWRRGASATSPYDELLSAASALQLGTVSSSPAVAAHSPAVSDALGAAQQYIHAVERSTASTLGWAEQVVSAFALLSQESIASAVQRPGWWNDDALKALSEQVLTSRPDYSLAWRMRGEVLCACLGNSNWEAAPRSAAELHEAGRCFQRAAALGVDEAGVDREAVVRQAVACLREAQAQASLKR</sequence>
<evidence type="ECO:0000313" key="1">
    <source>
        <dbReference type="EMBL" id="KAL1526745.1"/>
    </source>
</evidence>
<dbReference type="AlphaFoldDB" id="A0AB34JYH7"/>
<dbReference type="Proteomes" id="UP001515480">
    <property type="component" value="Unassembled WGS sequence"/>
</dbReference>
<comment type="caution">
    <text evidence="1">The sequence shown here is derived from an EMBL/GenBank/DDBJ whole genome shotgun (WGS) entry which is preliminary data.</text>
</comment>
<gene>
    <name evidence="1" type="ORF">AB1Y20_015441</name>
</gene>
<keyword evidence="2" id="KW-1185">Reference proteome</keyword>
<organism evidence="1 2">
    <name type="scientific">Prymnesium parvum</name>
    <name type="common">Toxic golden alga</name>
    <dbReference type="NCBI Taxonomy" id="97485"/>
    <lineage>
        <taxon>Eukaryota</taxon>
        <taxon>Haptista</taxon>
        <taxon>Haptophyta</taxon>
        <taxon>Prymnesiophyceae</taxon>
        <taxon>Prymnesiales</taxon>
        <taxon>Prymnesiaceae</taxon>
        <taxon>Prymnesium</taxon>
    </lineage>
</organism>
<protein>
    <recommendedName>
        <fullName evidence="3">MYND-type domain-containing protein</fullName>
    </recommendedName>
</protein>
<accession>A0AB34JYH7</accession>
<name>A0AB34JYH7_PRYPA</name>
<evidence type="ECO:0008006" key="3">
    <source>
        <dbReference type="Google" id="ProtNLM"/>
    </source>
</evidence>
<proteinExistence type="predicted"/>